<reference evidence="1" key="1">
    <citation type="journal article" date="2012" name="Science">
        <title>Fermentation, hydrogen, and sulfur metabolism in multiple uncultivated bacterial phyla.</title>
        <authorList>
            <person name="Wrighton K.C."/>
            <person name="Thomas B.C."/>
            <person name="Sharon I."/>
            <person name="Miller C.S."/>
            <person name="Castelle C.J."/>
            <person name="VerBerkmoes N.C."/>
            <person name="Wilkins M.J."/>
            <person name="Hettich R.L."/>
            <person name="Lipton M.S."/>
            <person name="Williams K.H."/>
            <person name="Long P.E."/>
            <person name="Banfield J.F."/>
        </authorList>
    </citation>
    <scope>NUCLEOTIDE SEQUENCE [LARGE SCALE GENOMIC DNA]</scope>
</reference>
<organism evidence="1">
    <name type="scientific">uncultured bacterium</name>
    <name type="common">gcode 4</name>
    <dbReference type="NCBI Taxonomy" id="1234023"/>
    <lineage>
        <taxon>Bacteria</taxon>
        <taxon>environmental samples</taxon>
    </lineage>
</organism>
<sequence>MNRRWIVYNIVILFDLRFITRTDNRKIDKRGGMFEKNGVLIEKSILRISIRFETIESFRSGLGRSQSDIYGRMVGSGRWDRSNIHTQGKDIKRNKERYEKKVYFEHRIWESRNKNISNIV</sequence>
<name>K1XH18_9BACT</name>
<dbReference type="AlphaFoldDB" id="K1XH18"/>
<gene>
    <name evidence="1" type="ORF">ACD_78C00348G0001</name>
</gene>
<evidence type="ECO:0000313" key="1">
    <source>
        <dbReference type="EMBL" id="EKD29585.1"/>
    </source>
</evidence>
<accession>K1XH18</accession>
<proteinExistence type="predicted"/>
<protein>
    <submittedName>
        <fullName evidence="1">Uncharacterized protein</fullName>
    </submittedName>
</protein>
<dbReference type="EMBL" id="AMFJ01034348">
    <property type="protein sequence ID" value="EKD29585.1"/>
    <property type="molecule type" value="Genomic_DNA"/>
</dbReference>
<comment type="caution">
    <text evidence="1">The sequence shown here is derived from an EMBL/GenBank/DDBJ whole genome shotgun (WGS) entry which is preliminary data.</text>
</comment>